<accession>A0ABQ4I3C8</accession>
<feature type="transmembrane region" description="Helical" evidence="2">
    <location>
        <begin position="30"/>
        <end position="47"/>
    </location>
</feature>
<feature type="region of interest" description="Disordered" evidence="1">
    <location>
        <begin position="1"/>
        <end position="23"/>
    </location>
</feature>
<evidence type="ECO:0000313" key="3">
    <source>
        <dbReference type="EMBL" id="GIJ12391.1"/>
    </source>
</evidence>
<feature type="transmembrane region" description="Helical" evidence="2">
    <location>
        <begin position="130"/>
        <end position="163"/>
    </location>
</feature>
<dbReference type="EMBL" id="BOOZ01000050">
    <property type="protein sequence ID" value="GIJ12391.1"/>
    <property type="molecule type" value="Genomic_DNA"/>
</dbReference>
<feature type="transmembrane region" description="Helical" evidence="2">
    <location>
        <begin position="250"/>
        <end position="283"/>
    </location>
</feature>
<keyword evidence="2" id="KW-0812">Transmembrane</keyword>
<organism evidence="3 4">
    <name type="scientific">Micromonospora andamanensis</name>
    <dbReference type="NCBI Taxonomy" id="1287068"/>
    <lineage>
        <taxon>Bacteria</taxon>
        <taxon>Bacillati</taxon>
        <taxon>Actinomycetota</taxon>
        <taxon>Actinomycetes</taxon>
        <taxon>Micromonosporales</taxon>
        <taxon>Micromonosporaceae</taxon>
        <taxon>Micromonospora</taxon>
    </lineage>
</organism>
<keyword evidence="2" id="KW-0472">Membrane</keyword>
<protein>
    <submittedName>
        <fullName evidence="3">MFS transporter</fullName>
    </submittedName>
</protein>
<dbReference type="Proteomes" id="UP000647017">
    <property type="component" value="Unassembled WGS sequence"/>
</dbReference>
<evidence type="ECO:0000256" key="2">
    <source>
        <dbReference type="SAM" id="Phobius"/>
    </source>
</evidence>
<evidence type="ECO:0000313" key="4">
    <source>
        <dbReference type="Proteomes" id="UP000647017"/>
    </source>
</evidence>
<evidence type="ECO:0000256" key="1">
    <source>
        <dbReference type="SAM" id="MobiDB-lite"/>
    </source>
</evidence>
<sequence>MPTSTHAAAPDGRAADAAPGTGAPRPAHPVLGALVVSLLLAVAFLLAPPMGTDLSAQVARAGFAERNGLAPLDFSWYGGVNQFGYSLYTQTLGALIGVRTVGAVAAVVSAVALAWLLTLTGARRPLLGGLLGAVVLVGNLASGRITFAVGLMWALLALCAVAVPRGARWWRLSAAGAAAVLATAASPVAGLFLGVAGGTLLILDIRRHRRPGAAALVLCLVPLVTVAPMAVLFGNGGWQPFSAESLRINLALAVVVLALVPVRALRVGAALTGLLLIAAYYLPSPVGSNALRLPMLFALPLVAAYVGLGRRWLVALLVALFWWQSPVMTNDIVRRGPAPAYAAFHEPLLDELERRAPVGRIEVVPLRDHWESAFVAAAVPLARGWERQADVGRNALFYDGSLDTDRYGEWLRRNAVSYVAVAPDAALDRYGQAEATLILAGQPYLREVGRPGQWRLYQVLDPEPLVSGPARLVGSDDAGVRFTVDAPADVLVRVRWSRWLSLAAGAGCLSPGADGWATVRARTAGTFEITSNLRPSGHCPSG</sequence>
<feature type="transmembrane region" description="Helical" evidence="2">
    <location>
        <begin position="295"/>
        <end position="323"/>
    </location>
</feature>
<proteinExistence type="predicted"/>
<feature type="transmembrane region" description="Helical" evidence="2">
    <location>
        <begin position="96"/>
        <end position="118"/>
    </location>
</feature>
<feature type="transmembrane region" description="Helical" evidence="2">
    <location>
        <begin position="175"/>
        <end position="203"/>
    </location>
</feature>
<comment type="caution">
    <text evidence="3">The sequence shown here is derived from an EMBL/GenBank/DDBJ whole genome shotgun (WGS) entry which is preliminary data.</text>
</comment>
<keyword evidence="2" id="KW-1133">Transmembrane helix</keyword>
<dbReference type="RefSeq" id="WP_204013825.1">
    <property type="nucleotide sequence ID" value="NZ_BOOZ01000050.1"/>
</dbReference>
<feature type="transmembrane region" description="Helical" evidence="2">
    <location>
        <begin position="215"/>
        <end position="238"/>
    </location>
</feature>
<name>A0ABQ4I3C8_9ACTN</name>
<keyword evidence="4" id="KW-1185">Reference proteome</keyword>
<gene>
    <name evidence="3" type="ORF">Van01_56050</name>
</gene>
<reference evidence="3 4" key="1">
    <citation type="submission" date="2021-01" db="EMBL/GenBank/DDBJ databases">
        <title>Whole genome shotgun sequence of Verrucosispora andamanensis NBRC 109075.</title>
        <authorList>
            <person name="Komaki H."/>
            <person name="Tamura T."/>
        </authorList>
    </citation>
    <scope>NUCLEOTIDE SEQUENCE [LARGE SCALE GENOMIC DNA]</scope>
    <source>
        <strain evidence="3 4">NBRC 109075</strain>
    </source>
</reference>